<protein>
    <recommendedName>
        <fullName evidence="9">BOS complex subunit NCLN</fullName>
    </recommendedName>
</protein>
<evidence type="ECO:0000313" key="12">
    <source>
        <dbReference type="EMBL" id="LAB67786.1"/>
    </source>
</evidence>
<sequence length="569" mass="61762">MMMWWGDDIVEFLRGGVVLMAFLVVVSPLNVGAATEFTVHRLQQYQLHGYSYGSLGSVVGVEAGTISNGPMLRQCILAKLSEVTPSVYQRVAESAAAMVIILPGNMTALAPPARQLVRELEQSMLNQEVQMAVFFAQENAELNSIYNSVKKRTKTATKSAAANFFSSLASDGYQMVVSGAQSKPVQDLAIANIQGKLSGYGAEDKLPTVALVAHYDTFAAAPELAFGGDSNGSGVSALLEAARLLSRLYRAQHTHPHTNVLFLLAGGGYLNYQGSKRFLEDQLDSSDNSLLGENQPQFVLCLDSLTASDALYLHVSKPPKQGTLLHSFYQRLVEVGLEQGVRVELVHRKINLQDDRQAWEHHKYSIRRLPAATLSAIASPDDEGRGSILDSVSSVNMSRLLRHTSVLTGALLRHIYPASSGGSADDAATEAPSIVPQLPQTLSVSSSSLGSWMSVLSAQPRSTQLLLPAKTNPLVTNLYNILDRYTNEVKVSVHKPDKRDPEYGFHDMTGGTMTAYAIKPASFDLLLSLVIAGYMGLVYLLLQQLPLLHRLLLRSTTAVSNGKLKSKSY</sequence>
<organism evidence="12">
    <name type="scientific">Hirondellea gigas</name>
    <dbReference type="NCBI Taxonomy" id="1518452"/>
    <lineage>
        <taxon>Eukaryota</taxon>
        <taxon>Metazoa</taxon>
        <taxon>Ecdysozoa</taxon>
        <taxon>Arthropoda</taxon>
        <taxon>Crustacea</taxon>
        <taxon>Multicrustacea</taxon>
        <taxon>Malacostraca</taxon>
        <taxon>Eumalacostraca</taxon>
        <taxon>Peracarida</taxon>
        <taxon>Amphipoda</taxon>
        <taxon>Amphilochidea</taxon>
        <taxon>Lysianassida</taxon>
        <taxon>Lysianassidira</taxon>
        <taxon>Lysianassoidea</taxon>
        <taxon>Lysianassidae</taxon>
        <taxon>Hirondellea</taxon>
    </lineage>
</organism>
<dbReference type="SUPFAM" id="SSF53187">
    <property type="entry name" value="Zn-dependent exopeptidases"/>
    <property type="match status" value="1"/>
</dbReference>
<feature type="domain" description="Peptidase M28" evidence="11">
    <location>
        <begin position="192"/>
        <end position="364"/>
    </location>
</feature>
<reference evidence="12" key="1">
    <citation type="journal article" date="2018" name="Biosci. Biotechnol. Biochem.">
        <title>Polysaccharide hydrolase of the hadal zone amphipods Hirondellea gigas.</title>
        <authorList>
            <person name="Kobayashi H."/>
            <person name="Nagahama T."/>
            <person name="Arai W."/>
            <person name="Sasagawa Y."/>
            <person name="Umeda M."/>
            <person name="Hayashi T."/>
            <person name="Nikaido I."/>
            <person name="Watanabe H."/>
            <person name="Oguri K."/>
            <person name="Kitazato H."/>
            <person name="Fujioka K."/>
            <person name="Kido Y."/>
            <person name="Takami H."/>
        </authorList>
    </citation>
    <scope>NUCLEOTIDE SEQUENCE</scope>
    <source>
        <tissue evidence="12">Whole body</tissue>
    </source>
</reference>
<feature type="transmembrane region" description="Helical" evidence="10">
    <location>
        <begin position="525"/>
        <end position="542"/>
    </location>
</feature>
<dbReference type="Pfam" id="PF04389">
    <property type="entry name" value="Peptidase_M28"/>
    <property type="match status" value="1"/>
</dbReference>
<keyword evidence="4" id="KW-0732">Signal</keyword>
<keyword evidence="7 10" id="KW-0472">Membrane</keyword>
<evidence type="ECO:0000256" key="4">
    <source>
        <dbReference type="ARBA" id="ARBA00022729"/>
    </source>
</evidence>
<keyword evidence="3 10" id="KW-0812">Transmembrane</keyword>
<dbReference type="GO" id="GO:0009966">
    <property type="term" value="P:regulation of signal transduction"/>
    <property type="evidence" value="ECO:0007669"/>
    <property type="project" value="InterPro"/>
</dbReference>
<comment type="subcellular location">
    <subcellularLocation>
        <location evidence="1">Endoplasmic reticulum membrane</location>
        <topology evidence="1">Single-pass membrane protein</topology>
    </subcellularLocation>
</comment>
<accession>A0A2P2I1K4</accession>
<evidence type="ECO:0000256" key="8">
    <source>
        <dbReference type="ARBA" id="ARBA00023180"/>
    </source>
</evidence>
<dbReference type="GO" id="GO:0005789">
    <property type="term" value="C:endoplasmic reticulum membrane"/>
    <property type="evidence" value="ECO:0007669"/>
    <property type="project" value="UniProtKB-SubCell"/>
</dbReference>
<evidence type="ECO:0000256" key="10">
    <source>
        <dbReference type="SAM" id="Phobius"/>
    </source>
</evidence>
<dbReference type="AlphaFoldDB" id="A0A2P2I1K4"/>
<dbReference type="Gene3D" id="3.40.630.10">
    <property type="entry name" value="Zn peptidases"/>
    <property type="match status" value="1"/>
</dbReference>
<proteinExistence type="evidence at transcript level"/>
<evidence type="ECO:0000259" key="11">
    <source>
        <dbReference type="Pfam" id="PF04389"/>
    </source>
</evidence>
<dbReference type="PANTHER" id="PTHR31826">
    <property type="entry name" value="NICALIN"/>
    <property type="match status" value="1"/>
</dbReference>
<evidence type="ECO:0000256" key="6">
    <source>
        <dbReference type="ARBA" id="ARBA00022989"/>
    </source>
</evidence>
<evidence type="ECO:0000256" key="3">
    <source>
        <dbReference type="ARBA" id="ARBA00022692"/>
    </source>
</evidence>
<keyword evidence="8" id="KW-0325">Glycoprotein</keyword>
<evidence type="ECO:0000256" key="5">
    <source>
        <dbReference type="ARBA" id="ARBA00022824"/>
    </source>
</evidence>
<evidence type="ECO:0000256" key="2">
    <source>
        <dbReference type="ARBA" id="ARBA00007717"/>
    </source>
</evidence>
<name>A0A2P2I1K4_9CRUS</name>
<dbReference type="EMBL" id="IACF01002120">
    <property type="protein sequence ID" value="LAB67786.1"/>
    <property type="molecule type" value="mRNA"/>
</dbReference>
<dbReference type="CDD" id="cd03882">
    <property type="entry name" value="M28_nicalin_like"/>
    <property type="match status" value="1"/>
</dbReference>
<keyword evidence="6 10" id="KW-1133">Transmembrane helix</keyword>
<dbReference type="InterPro" id="IPR007484">
    <property type="entry name" value="Peptidase_M28"/>
</dbReference>
<comment type="similarity">
    <text evidence="2">Belongs to the nicastrin family.</text>
</comment>
<keyword evidence="5" id="KW-0256">Endoplasmic reticulum</keyword>
<evidence type="ECO:0000256" key="1">
    <source>
        <dbReference type="ARBA" id="ARBA00004389"/>
    </source>
</evidence>
<dbReference type="InterPro" id="IPR016574">
    <property type="entry name" value="Nicalin"/>
</dbReference>
<evidence type="ECO:0000256" key="7">
    <source>
        <dbReference type="ARBA" id="ARBA00023136"/>
    </source>
</evidence>
<evidence type="ECO:0000256" key="9">
    <source>
        <dbReference type="ARBA" id="ARBA00034873"/>
    </source>
</evidence>